<dbReference type="PROSITE" id="PS00107">
    <property type="entry name" value="PROTEIN_KINASE_ATP"/>
    <property type="match status" value="1"/>
</dbReference>
<feature type="transmembrane region" description="Helical" evidence="11">
    <location>
        <begin position="349"/>
        <end position="369"/>
    </location>
</feature>
<dbReference type="PANTHER" id="PTHR43289">
    <property type="entry name" value="MITOGEN-ACTIVATED PROTEIN KINASE KINASE KINASE 20-RELATED"/>
    <property type="match status" value="1"/>
</dbReference>
<dbReference type="FunFam" id="3.30.200.20:FF:000035">
    <property type="entry name" value="Serine/threonine protein kinase Stk1"/>
    <property type="match status" value="1"/>
</dbReference>
<feature type="binding site" evidence="9">
    <location>
        <position position="39"/>
    </location>
    <ligand>
        <name>ATP</name>
        <dbReference type="ChEBI" id="CHEBI:30616"/>
    </ligand>
</feature>
<gene>
    <name evidence="14" type="ORF">AVDCRST_MAG70-2152</name>
</gene>
<dbReference type="CDD" id="cd14014">
    <property type="entry name" value="STKc_PknB_like"/>
    <property type="match status" value="1"/>
</dbReference>
<evidence type="ECO:0000313" key="14">
    <source>
        <dbReference type="EMBL" id="CAA9567307.1"/>
    </source>
</evidence>
<dbReference type="Pfam" id="PF03793">
    <property type="entry name" value="PASTA"/>
    <property type="match status" value="1"/>
</dbReference>
<dbReference type="PROSITE" id="PS00108">
    <property type="entry name" value="PROTEIN_KINASE_ST"/>
    <property type="match status" value="1"/>
</dbReference>
<evidence type="ECO:0000256" key="11">
    <source>
        <dbReference type="SAM" id="Phobius"/>
    </source>
</evidence>
<feature type="region of interest" description="Disordered" evidence="10">
    <location>
        <begin position="301"/>
        <end position="328"/>
    </location>
</feature>
<comment type="catalytic activity">
    <reaction evidence="7">
        <text>L-threonyl-[protein] + ATP = O-phospho-L-threonyl-[protein] + ADP + H(+)</text>
        <dbReference type="Rhea" id="RHEA:46608"/>
        <dbReference type="Rhea" id="RHEA-COMP:11060"/>
        <dbReference type="Rhea" id="RHEA-COMP:11605"/>
        <dbReference type="ChEBI" id="CHEBI:15378"/>
        <dbReference type="ChEBI" id="CHEBI:30013"/>
        <dbReference type="ChEBI" id="CHEBI:30616"/>
        <dbReference type="ChEBI" id="CHEBI:61977"/>
        <dbReference type="ChEBI" id="CHEBI:456216"/>
        <dbReference type="EC" id="2.7.11.1"/>
    </reaction>
</comment>
<keyword evidence="11" id="KW-0812">Transmembrane</keyword>
<keyword evidence="3" id="KW-0808">Transferase</keyword>
<keyword evidence="5 14" id="KW-0418">Kinase</keyword>
<dbReference type="InterPro" id="IPR000719">
    <property type="entry name" value="Prot_kinase_dom"/>
</dbReference>
<dbReference type="AlphaFoldDB" id="A0A6J4V758"/>
<dbReference type="EMBL" id="CADCWH010000346">
    <property type="protein sequence ID" value="CAA9567307.1"/>
    <property type="molecule type" value="Genomic_DNA"/>
</dbReference>
<dbReference type="InterPro" id="IPR017441">
    <property type="entry name" value="Protein_kinase_ATP_BS"/>
</dbReference>
<organism evidence="14">
    <name type="scientific">uncultured Thermomicrobiales bacterium</name>
    <dbReference type="NCBI Taxonomy" id="1645740"/>
    <lineage>
        <taxon>Bacteria</taxon>
        <taxon>Pseudomonadati</taxon>
        <taxon>Thermomicrobiota</taxon>
        <taxon>Thermomicrobia</taxon>
        <taxon>Thermomicrobiales</taxon>
        <taxon>environmental samples</taxon>
    </lineage>
</organism>
<keyword evidence="11" id="KW-0472">Membrane</keyword>
<feature type="domain" description="PASTA" evidence="13">
    <location>
        <begin position="479"/>
        <end position="544"/>
    </location>
</feature>
<evidence type="ECO:0000256" key="3">
    <source>
        <dbReference type="ARBA" id="ARBA00022679"/>
    </source>
</evidence>
<evidence type="ECO:0000256" key="5">
    <source>
        <dbReference type="ARBA" id="ARBA00022777"/>
    </source>
</evidence>
<dbReference type="InterPro" id="IPR008271">
    <property type="entry name" value="Ser/Thr_kinase_AS"/>
</dbReference>
<feature type="compositionally biased region" description="Basic and acidic residues" evidence="10">
    <location>
        <begin position="316"/>
        <end position="328"/>
    </location>
</feature>
<dbReference type="InterPro" id="IPR011009">
    <property type="entry name" value="Kinase-like_dom_sf"/>
</dbReference>
<protein>
    <recommendedName>
        <fullName evidence="1">non-specific serine/threonine protein kinase</fullName>
        <ecNumber evidence="1">2.7.11.1</ecNumber>
    </recommendedName>
</protein>
<accession>A0A6J4V758</accession>
<feature type="domain" description="Protein kinase" evidence="12">
    <location>
        <begin position="10"/>
        <end position="267"/>
    </location>
</feature>
<keyword evidence="6 9" id="KW-0067">ATP-binding</keyword>
<name>A0A6J4V758_9BACT</name>
<dbReference type="EC" id="2.7.11.1" evidence="1"/>
<dbReference type="CDD" id="cd06577">
    <property type="entry name" value="PASTA_pknB"/>
    <property type="match status" value="2"/>
</dbReference>
<proteinExistence type="predicted"/>
<reference evidence="14" key="1">
    <citation type="submission" date="2020-02" db="EMBL/GenBank/DDBJ databases">
        <authorList>
            <person name="Meier V. D."/>
        </authorList>
    </citation>
    <scope>NUCLEOTIDE SEQUENCE</scope>
    <source>
        <strain evidence="14">AVDCRST_MAG70</strain>
    </source>
</reference>
<keyword evidence="11" id="KW-1133">Transmembrane helix</keyword>
<dbReference type="SUPFAM" id="SSF56112">
    <property type="entry name" value="Protein kinase-like (PK-like)"/>
    <property type="match status" value="1"/>
</dbReference>
<dbReference type="SMART" id="SM00220">
    <property type="entry name" value="S_TKc"/>
    <property type="match status" value="1"/>
</dbReference>
<dbReference type="FunFam" id="1.10.510.10:FF:000021">
    <property type="entry name" value="Serine/threonine protein kinase"/>
    <property type="match status" value="1"/>
</dbReference>
<dbReference type="Gene3D" id="3.30.200.20">
    <property type="entry name" value="Phosphorylase Kinase, domain 1"/>
    <property type="match status" value="1"/>
</dbReference>
<evidence type="ECO:0000256" key="1">
    <source>
        <dbReference type="ARBA" id="ARBA00012513"/>
    </source>
</evidence>
<dbReference type="GO" id="GO:0005524">
    <property type="term" value="F:ATP binding"/>
    <property type="evidence" value="ECO:0007669"/>
    <property type="project" value="UniProtKB-UniRule"/>
</dbReference>
<evidence type="ECO:0000256" key="9">
    <source>
        <dbReference type="PROSITE-ProRule" id="PRU10141"/>
    </source>
</evidence>
<dbReference type="InterPro" id="IPR005543">
    <property type="entry name" value="PASTA_dom"/>
</dbReference>
<dbReference type="SMART" id="SM00740">
    <property type="entry name" value="PASTA"/>
    <property type="match status" value="1"/>
</dbReference>
<dbReference type="Gene3D" id="1.10.510.10">
    <property type="entry name" value="Transferase(Phosphotransferase) domain 1"/>
    <property type="match status" value="1"/>
</dbReference>
<dbReference type="Pfam" id="PF00069">
    <property type="entry name" value="Pkinase"/>
    <property type="match status" value="1"/>
</dbReference>
<evidence type="ECO:0000256" key="7">
    <source>
        <dbReference type="ARBA" id="ARBA00047899"/>
    </source>
</evidence>
<evidence type="ECO:0000256" key="6">
    <source>
        <dbReference type="ARBA" id="ARBA00022840"/>
    </source>
</evidence>
<keyword evidence="2 14" id="KW-0723">Serine/threonine-protein kinase</keyword>
<evidence type="ECO:0000256" key="4">
    <source>
        <dbReference type="ARBA" id="ARBA00022741"/>
    </source>
</evidence>
<dbReference type="PROSITE" id="PS51178">
    <property type="entry name" value="PASTA"/>
    <property type="match status" value="1"/>
</dbReference>
<dbReference type="PANTHER" id="PTHR43289:SF34">
    <property type="entry name" value="SERINE_THREONINE-PROTEIN KINASE YBDM-RELATED"/>
    <property type="match status" value="1"/>
</dbReference>
<comment type="catalytic activity">
    <reaction evidence="8">
        <text>L-seryl-[protein] + ATP = O-phospho-L-seryl-[protein] + ADP + H(+)</text>
        <dbReference type="Rhea" id="RHEA:17989"/>
        <dbReference type="Rhea" id="RHEA-COMP:9863"/>
        <dbReference type="Rhea" id="RHEA-COMP:11604"/>
        <dbReference type="ChEBI" id="CHEBI:15378"/>
        <dbReference type="ChEBI" id="CHEBI:29999"/>
        <dbReference type="ChEBI" id="CHEBI:30616"/>
        <dbReference type="ChEBI" id="CHEBI:83421"/>
        <dbReference type="ChEBI" id="CHEBI:456216"/>
        <dbReference type="EC" id="2.7.11.1"/>
    </reaction>
</comment>
<evidence type="ECO:0000259" key="12">
    <source>
        <dbReference type="PROSITE" id="PS50011"/>
    </source>
</evidence>
<evidence type="ECO:0000256" key="2">
    <source>
        <dbReference type="ARBA" id="ARBA00022527"/>
    </source>
</evidence>
<keyword evidence="4 9" id="KW-0547">Nucleotide-binding</keyword>
<dbReference type="PROSITE" id="PS50011">
    <property type="entry name" value="PROTEIN_KINASE_DOM"/>
    <property type="match status" value="1"/>
</dbReference>
<evidence type="ECO:0000256" key="10">
    <source>
        <dbReference type="SAM" id="MobiDB-lite"/>
    </source>
</evidence>
<sequence length="634" mass="65910">MERTVVNRRYRIDRLIGEGGMARVYRGFDLLLSRDVAVKVLAPPYSRDLGIRTRFEREAQAAASFSHPNIIDIFDVGEEGDVPYIVMEFVDGETLKQIILDEAPFNPDDVAALVEQVASALDYAHERGVVHRDIKPQNIMVDPDGTAKVVDFGIAQSISDGQLTEIGTALGTVQYISPEQANGLMATPASDIYSLGVVAFEMLTGMLPFTAPTPIGVALHHIETPPPRPSAARPYLKTTIDRAVLRALDKNPVRRYTTAGAFAHDLSRWAEAAASPVAVGGLLPPKEGPTAATVVAFPAQGSPARAPSTDLSRSMGDARGEQPGRIRIGETGGKTAVAAVGTGIGCGTWFAGAATLVVLIALVVVGAALSEGRLGLGRSPDAVPTATVATASQTPVAVATSVPVTATVSVTGTVPVPGVVGMDIDAAIDALTSRGFLVDVGQAVYDPVMQVDLVAEQDPPAETLWEQGRAVMIRPSLGSPEVDLAALELIGRSEAEAREILTGQGINVAVESVTDPEIEVGAVVGSNPETKASIGDVVTLYVSMGDLVVVPPDVVGRPGDDVRAQFEAAGLTVDDDRIVDAGALEDLGVEPGDVTVDDGDVVAVEADGEPLPLGEAVQAGSSVTLVILDTDGQD</sequence>
<dbReference type="GO" id="GO:0004674">
    <property type="term" value="F:protein serine/threonine kinase activity"/>
    <property type="evidence" value="ECO:0007669"/>
    <property type="project" value="UniProtKB-KW"/>
</dbReference>
<dbReference type="Gene3D" id="3.30.10.20">
    <property type="match status" value="3"/>
</dbReference>
<evidence type="ECO:0000256" key="8">
    <source>
        <dbReference type="ARBA" id="ARBA00048679"/>
    </source>
</evidence>
<evidence type="ECO:0000259" key="13">
    <source>
        <dbReference type="PROSITE" id="PS51178"/>
    </source>
</evidence>